<protein>
    <submittedName>
        <fullName evidence="1">Uncharacterized protein</fullName>
    </submittedName>
</protein>
<dbReference type="Proteomes" id="UP000248555">
    <property type="component" value="Unassembled WGS sequence"/>
</dbReference>
<dbReference type="OrthoDB" id="1683552at2"/>
<proteinExistence type="predicted"/>
<evidence type="ECO:0000313" key="1">
    <source>
        <dbReference type="EMBL" id="RAK19454.1"/>
    </source>
</evidence>
<keyword evidence="2" id="KW-1185">Reference proteome</keyword>
<dbReference type="EMBL" id="QLMH01000006">
    <property type="protein sequence ID" value="RAK19454.1"/>
    <property type="molecule type" value="Genomic_DNA"/>
</dbReference>
<dbReference type="AlphaFoldDB" id="A0A327YF21"/>
<evidence type="ECO:0000313" key="2">
    <source>
        <dbReference type="Proteomes" id="UP000248555"/>
    </source>
</evidence>
<gene>
    <name evidence="1" type="ORF">B0I26_10678</name>
</gene>
<comment type="caution">
    <text evidence="1">The sequence shown here is derived from an EMBL/GenBank/DDBJ whole genome shotgun (WGS) entry which is preliminary data.</text>
</comment>
<dbReference type="RefSeq" id="WP_111645113.1">
    <property type="nucleotide sequence ID" value="NZ_QLMH01000006.1"/>
</dbReference>
<accession>A0A327YF21</accession>
<reference evidence="1 2" key="1">
    <citation type="submission" date="2018-06" db="EMBL/GenBank/DDBJ databases">
        <title>Genomic Encyclopedia of Type Strains, Phase III (KMG-III): the genomes of soil and plant-associated and newly described type strains.</title>
        <authorList>
            <person name="Whitman W."/>
        </authorList>
    </citation>
    <scope>NUCLEOTIDE SEQUENCE [LARGE SCALE GENOMIC DNA]</scope>
    <source>
        <strain evidence="1 2">CGMCC 1.8979</strain>
    </source>
</reference>
<name>A0A327YF21_9BACL</name>
<sequence>MNICPLCNGFRELLLYCENCGRKLEDKGKIMDYFDDYSPYMEIDLTKREDGYPSTLRRHECVHLFYCLHCDHEQIQWIKE</sequence>
<organism evidence="1 2">
    <name type="scientific">Paranoxybacillus vitaminiphilus</name>
    <dbReference type="NCBI Taxonomy" id="581036"/>
    <lineage>
        <taxon>Bacteria</taxon>
        <taxon>Bacillati</taxon>
        <taxon>Bacillota</taxon>
        <taxon>Bacilli</taxon>
        <taxon>Bacillales</taxon>
        <taxon>Anoxybacillaceae</taxon>
        <taxon>Paranoxybacillus</taxon>
    </lineage>
</organism>